<evidence type="ECO:0000256" key="2">
    <source>
        <dbReference type="ARBA" id="ARBA00022964"/>
    </source>
</evidence>
<dbReference type="GO" id="GO:0035516">
    <property type="term" value="F:broad specificity oxidative DNA demethylase activity"/>
    <property type="evidence" value="ECO:0007669"/>
    <property type="project" value="TreeGrafter"/>
</dbReference>
<reference evidence="7 8" key="1">
    <citation type="submission" date="2014-06" db="EMBL/GenBank/DDBJ databases">
        <title>Evolutionary Origins and Diversification of the Mycorrhizal Mutualists.</title>
        <authorList>
            <consortium name="DOE Joint Genome Institute"/>
            <consortium name="Mycorrhizal Genomics Consortium"/>
            <person name="Kohler A."/>
            <person name="Kuo A."/>
            <person name="Nagy L.G."/>
            <person name="Floudas D."/>
            <person name="Copeland A."/>
            <person name="Barry K.W."/>
            <person name="Cichocki N."/>
            <person name="Veneault-Fourrey C."/>
            <person name="LaButti K."/>
            <person name="Lindquist E.A."/>
            <person name="Lipzen A."/>
            <person name="Lundell T."/>
            <person name="Morin E."/>
            <person name="Murat C."/>
            <person name="Riley R."/>
            <person name="Ohm R."/>
            <person name="Sun H."/>
            <person name="Tunlid A."/>
            <person name="Henrissat B."/>
            <person name="Grigoriev I.V."/>
            <person name="Hibbett D.S."/>
            <person name="Martin F."/>
        </authorList>
    </citation>
    <scope>NUCLEOTIDE SEQUENCE [LARGE SCALE GENOMIC DNA]</scope>
    <source>
        <strain evidence="7 8">SS14</strain>
    </source>
</reference>
<feature type="domain" description="Fe2OG dioxygenase" evidence="6">
    <location>
        <begin position="6"/>
        <end position="124"/>
    </location>
</feature>
<feature type="binding site" evidence="5">
    <location>
        <position position="24"/>
    </location>
    <ligand>
        <name>Fe cation</name>
        <dbReference type="ChEBI" id="CHEBI:24875"/>
        <note>catalytic</note>
    </ligand>
</feature>
<dbReference type="Gene3D" id="2.60.120.590">
    <property type="entry name" value="Alpha-ketoglutarate-dependent dioxygenase AlkB-like"/>
    <property type="match status" value="1"/>
</dbReference>
<dbReference type="SUPFAM" id="SSF51197">
    <property type="entry name" value="Clavaminate synthase-like"/>
    <property type="match status" value="1"/>
</dbReference>
<dbReference type="InterPro" id="IPR037151">
    <property type="entry name" value="AlkB-like_sf"/>
</dbReference>
<comment type="cofactor">
    <cofactor evidence="5">
        <name>Fe(2+)</name>
        <dbReference type="ChEBI" id="CHEBI:29033"/>
    </cofactor>
    <text evidence="5">Binds 1 Fe(2+) ion per subunit.</text>
</comment>
<dbReference type="EMBL" id="KN837118">
    <property type="protein sequence ID" value="KIJ44393.1"/>
    <property type="molecule type" value="Genomic_DNA"/>
</dbReference>
<keyword evidence="4 5" id="KW-0408">Iron</keyword>
<evidence type="ECO:0000256" key="5">
    <source>
        <dbReference type="PIRSR" id="PIRSR604574-2"/>
    </source>
</evidence>
<dbReference type="Proteomes" id="UP000054279">
    <property type="component" value="Unassembled WGS sequence"/>
</dbReference>
<dbReference type="GO" id="GO:0035515">
    <property type="term" value="F:oxidative RNA demethylase activity"/>
    <property type="evidence" value="ECO:0007669"/>
    <property type="project" value="TreeGrafter"/>
</dbReference>
<feature type="binding site" evidence="5">
    <location>
        <position position="81"/>
    </location>
    <ligand>
        <name>Fe cation</name>
        <dbReference type="ChEBI" id="CHEBI:24875"/>
        <note>catalytic</note>
    </ligand>
</feature>
<dbReference type="PANTHER" id="PTHR16557">
    <property type="entry name" value="ALKYLATED DNA REPAIR PROTEIN ALKB-RELATED"/>
    <property type="match status" value="1"/>
</dbReference>
<evidence type="ECO:0000256" key="4">
    <source>
        <dbReference type="ARBA" id="ARBA00023004"/>
    </source>
</evidence>
<feature type="binding site" evidence="5">
    <location>
        <position position="26"/>
    </location>
    <ligand>
        <name>Fe cation</name>
        <dbReference type="ChEBI" id="CHEBI:24875"/>
        <note>catalytic</note>
    </ligand>
</feature>
<evidence type="ECO:0000259" key="6">
    <source>
        <dbReference type="PROSITE" id="PS51471"/>
    </source>
</evidence>
<proteinExistence type="predicted"/>
<protein>
    <recommendedName>
        <fullName evidence="6">Fe2OG dioxygenase domain-containing protein</fullName>
    </recommendedName>
</protein>
<dbReference type="OrthoDB" id="6614653at2759"/>
<dbReference type="GO" id="GO:0035513">
    <property type="term" value="P:oxidative RNA demethylation"/>
    <property type="evidence" value="ECO:0007669"/>
    <property type="project" value="TreeGrafter"/>
</dbReference>
<dbReference type="GO" id="GO:0005737">
    <property type="term" value="C:cytoplasm"/>
    <property type="evidence" value="ECO:0007669"/>
    <property type="project" value="TreeGrafter"/>
</dbReference>
<evidence type="ECO:0000313" key="7">
    <source>
        <dbReference type="EMBL" id="KIJ44393.1"/>
    </source>
</evidence>
<evidence type="ECO:0000256" key="3">
    <source>
        <dbReference type="ARBA" id="ARBA00023002"/>
    </source>
</evidence>
<accession>A0A0C9UN43</accession>
<dbReference type="InterPro" id="IPR004574">
    <property type="entry name" value="Alkb"/>
</dbReference>
<dbReference type="InterPro" id="IPR005123">
    <property type="entry name" value="Oxoglu/Fe-dep_dioxygenase_dom"/>
</dbReference>
<sequence length="138" mass="15180">WRSSSEPDAGIVNFYQPGDTLCGHVDRSEVCATSPLVSISLGNSAVFLIGGLTRDVEPVPIMLRSGDVVVMSGPGCRRAYHGVPRTLEDTLPAYLRDEGSDKDWQPYAAYLKTTRINVNVRQVFPRGFNPLEELQKEG</sequence>
<keyword evidence="3" id="KW-0560">Oxidoreductase</keyword>
<evidence type="ECO:0000313" key="8">
    <source>
        <dbReference type="Proteomes" id="UP000054279"/>
    </source>
</evidence>
<keyword evidence="8" id="KW-1185">Reference proteome</keyword>
<dbReference type="AlphaFoldDB" id="A0A0C9UN43"/>
<gene>
    <name evidence="7" type="ORF">M422DRAFT_168575</name>
</gene>
<dbReference type="PANTHER" id="PTHR16557:SF2">
    <property type="entry name" value="NUCLEIC ACID DIOXYGENASE ALKBH1"/>
    <property type="match status" value="1"/>
</dbReference>
<organism evidence="7 8">
    <name type="scientific">Sphaerobolus stellatus (strain SS14)</name>
    <dbReference type="NCBI Taxonomy" id="990650"/>
    <lineage>
        <taxon>Eukaryota</taxon>
        <taxon>Fungi</taxon>
        <taxon>Dikarya</taxon>
        <taxon>Basidiomycota</taxon>
        <taxon>Agaricomycotina</taxon>
        <taxon>Agaricomycetes</taxon>
        <taxon>Phallomycetidae</taxon>
        <taxon>Geastrales</taxon>
        <taxon>Sphaerobolaceae</taxon>
        <taxon>Sphaerobolus</taxon>
    </lineage>
</organism>
<dbReference type="InterPro" id="IPR027450">
    <property type="entry name" value="AlkB-like"/>
</dbReference>
<dbReference type="PROSITE" id="PS51471">
    <property type="entry name" value="FE2OG_OXY"/>
    <property type="match status" value="1"/>
</dbReference>
<evidence type="ECO:0000256" key="1">
    <source>
        <dbReference type="ARBA" id="ARBA00022723"/>
    </source>
</evidence>
<dbReference type="GO" id="GO:0005634">
    <property type="term" value="C:nucleus"/>
    <property type="evidence" value="ECO:0007669"/>
    <property type="project" value="TreeGrafter"/>
</dbReference>
<name>A0A0C9UN43_SPHS4</name>
<dbReference type="GO" id="GO:0008198">
    <property type="term" value="F:ferrous iron binding"/>
    <property type="evidence" value="ECO:0007669"/>
    <property type="project" value="TreeGrafter"/>
</dbReference>
<dbReference type="HOGENOM" id="CLU_160840_0_0_1"/>
<keyword evidence="2" id="KW-0223">Dioxygenase</keyword>
<feature type="non-terminal residue" evidence="7">
    <location>
        <position position="1"/>
    </location>
</feature>
<dbReference type="Pfam" id="PF13532">
    <property type="entry name" value="2OG-FeII_Oxy_2"/>
    <property type="match status" value="1"/>
</dbReference>
<keyword evidence="1 5" id="KW-0479">Metal-binding</keyword>